<proteinExistence type="predicted"/>
<sequence>MQAHPQGGGAKASTSASGEIDEKVQAKLRKLQALAERGVGGEKVNAQRMLDKLLARHGITVEDLSNERRETRWFPAANRFDRNLALQIMSKICDSSTVDLWVSKARPKQIGVDVTPAEAIEFELHYDALRKALAECFKDAFVAFVQANRLFPSTRDGDYAEPTDRDIAIMTMASAITPTKVNQRLEHVGEGKAND</sequence>
<evidence type="ECO:0000313" key="1">
    <source>
        <dbReference type="EMBL" id="KAB0555906.1"/>
    </source>
</evidence>
<protein>
    <submittedName>
        <fullName evidence="1">DUF2786 domain-containing protein</fullName>
    </submittedName>
</protein>
<organism evidence="1">
    <name type="scientific">Pseudomonas aeruginosa</name>
    <dbReference type="NCBI Taxonomy" id="287"/>
    <lineage>
        <taxon>Bacteria</taxon>
        <taxon>Pseudomonadati</taxon>
        <taxon>Pseudomonadota</taxon>
        <taxon>Gammaproteobacteria</taxon>
        <taxon>Pseudomonadales</taxon>
        <taxon>Pseudomonadaceae</taxon>
        <taxon>Pseudomonas</taxon>
    </lineage>
</organism>
<gene>
    <name evidence="1" type="ORF">F7R07_28670</name>
</gene>
<name>A0A643ED55_PSEAI</name>
<reference evidence="1" key="1">
    <citation type="submission" date="2019-09" db="EMBL/GenBank/DDBJ databases">
        <title>Draft genome sequences of 48 bacterial type strains from the CCUG.</title>
        <authorList>
            <person name="Tunovic T."/>
            <person name="Pineiro-Iglesias B."/>
            <person name="Unosson C."/>
            <person name="Inganas E."/>
            <person name="Ohlen M."/>
            <person name="Cardew S."/>
            <person name="Jensie-Markopoulos S."/>
            <person name="Salva-Serra F."/>
            <person name="Jaen-Luchoro D."/>
            <person name="Karlsson R."/>
            <person name="Svensson-Stadler L."/>
            <person name="Chun J."/>
            <person name="Moore E."/>
        </authorList>
    </citation>
    <scope>NUCLEOTIDE SEQUENCE</scope>
    <source>
        <strain evidence="1">CCUG 551</strain>
    </source>
</reference>
<dbReference type="EMBL" id="VZPH01000067">
    <property type="protein sequence ID" value="KAB0555906.1"/>
    <property type="molecule type" value="Genomic_DNA"/>
</dbReference>
<comment type="caution">
    <text evidence="1">The sequence shown here is derived from an EMBL/GenBank/DDBJ whole genome shotgun (WGS) entry which is preliminary data.</text>
</comment>
<dbReference type="AlphaFoldDB" id="A0A643ED55"/>
<dbReference type="RefSeq" id="WP_034018191.1">
    <property type="nucleotide sequence ID" value="NZ_CP064392.1"/>
</dbReference>
<accession>A0A643ED55</accession>